<accession>A0A843TNC4</accession>
<keyword evidence="1" id="KW-0677">Repeat</keyword>
<keyword evidence="5" id="KW-1185">Reference proteome</keyword>
<evidence type="ECO:0000256" key="3">
    <source>
        <dbReference type="SAM" id="MobiDB-lite"/>
    </source>
</evidence>
<dbReference type="Gene3D" id="1.25.40.10">
    <property type="entry name" value="Tetratricopeptide repeat domain"/>
    <property type="match status" value="4"/>
</dbReference>
<feature type="region of interest" description="Disordered" evidence="3">
    <location>
        <begin position="40"/>
        <end position="70"/>
    </location>
</feature>
<dbReference type="NCBIfam" id="TIGR00756">
    <property type="entry name" value="PPR"/>
    <property type="match status" value="7"/>
</dbReference>
<evidence type="ECO:0000256" key="1">
    <source>
        <dbReference type="ARBA" id="ARBA00022737"/>
    </source>
</evidence>
<sequence length="653" mass="72153">MPSFLSHPAPLFALSSAQFPGQLPLSPYPHPGLEEEIRTHDTLKPGGTRSPLPIPSARCCSDNPTRSTRPQQIPFFTRKRGGVSGGSPVTEERRVLACGRSASYGEKSSSNRAAGSVLSAPRAFVVEGDERVSPSRKTTVLPPKALSTFHSVEEVGTLQSVQVAESSGFVNGIAGVLVGSKDHDGVVGTPNRGTHGIVRLVSEMAQLSGNLLPKTDCDGRRAAPTVGQLADGVGNLCCRILFQEVLRKRGDQLLTIWDFNELLLTLIRHGELESAVSLFCELPSYGLSPNCWSFSIMIQCLCKKNDPDKGKEVLYDMVQNGFSPSTVLVTILIHSFCKKGKLQSAYELFERMDRMGCHPTIRTYNCLISGLCYVGRIEEAFQLLKKIKKTSADPDIYTFTTVIDGFCKVGRIDEAIELLNDALELGIKPNVVTFNSLINGFCREGRIWEGCGLLREMKGGDCQPDHISYNTLLQGSLKCGEISEALNIYNEMRETGLKVEERAMNTLLRKICRKCVSNPELLTEAEGLFQTINDIGYKLSPYTYCLMVQAFADGGHIDKALAHLSEMERIGFSPRIMTYNMLIRVLCGEQRVDDALFVFILMLRGNRIPSTFSCNRLFNEFNQQERFLDACSVYAAALKHGVHLCQQPRKQSK</sequence>
<feature type="repeat" description="PPR" evidence="2">
    <location>
        <begin position="360"/>
        <end position="394"/>
    </location>
</feature>
<dbReference type="InterPro" id="IPR011990">
    <property type="entry name" value="TPR-like_helical_dom_sf"/>
</dbReference>
<feature type="repeat" description="PPR" evidence="2">
    <location>
        <begin position="395"/>
        <end position="429"/>
    </location>
</feature>
<dbReference type="AlphaFoldDB" id="A0A843TNC4"/>
<feature type="repeat" description="PPR" evidence="2">
    <location>
        <begin position="540"/>
        <end position="574"/>
    </location>
</feature>
<evidence type="ECO:0000313" key="4">
    <source>
        <dbReference type="EMBL" id="MQL71696.1"/>
    </source>
</evidence>
<dbReference type="Pfam" id="PF13041">
    <property type="entry name" value="PPR_2"/>
    <property type="match status" value="4"/>
</dbReference>
<protein>
    <recommendedName>
        <fullName evidence="6">Pentatricopeptide repeat-containing protein</fullName>
    </recommendedName>
</protein>
<feature type="repeat" description="PPR" evidence="2">
    <location>
        <begin position="290"/>
        <end position="324"/>
    </location>
</feature>
<proteinExistence type="predicted"/>
<dbReference type="PANTHER" id="PTHR45613">
    <property type="entry name" value="PENTATRICOPEPTIDE REPEAT-CONTAINING PROTEIN"/>
    <property type="match status" value="1"/>
</dbReference>
<dbReference type="Proteomes" id="UP000652761">
    <property type="component" value="Unassembled WGS sequence"/>
</dbReference>
<feature type="repeat" description="PPR" evidence="2">
    <location>
        <begin position="325"/>
        <end position="359"/>
    </location>
</feature>
<dbReference type="PROSITE" id="PS51375">
    <property type="entry name" value="PPR"/>
    <property type="match status" value="9"/>
</dbReference>
<evidence type="ECO:0000313" key="5">
    <source>
        <dbReference type="Proteomes" id="UP000652761"/>
    </source>
</evidence>
<comment type="caution">
    <text evidence="4">The sequence shown here is derived from an EMBL/GenBank/DDBJ whole genome shotgun (WGS) entry which is preliminary data.</text>
</comment>
<dbReference type="Pfam" id="PF13812">
    <property type="entry name" value="PPR_3"/>
    <property type="match status" value="1"/>
</dbReference>
<dbReference type="OrthoDB" id="185373at2759"/>
<dbReference type="PANTHER" id="PTHR45613:SF9">
    <property type="entry name" value="MITOCHONDRIAL GROUP I INTRON SPLICING FACTOR CCM1"/>
    <property type="match status" value="1"/>
</dbReference>
<dbReference type="EMBL" id="NMUH01000107">
    <property type="protein sequence ID" value="MQL71696.1"/>
    <property type="molecule type" value="Genomic_DNA"/>
</dbReference>
<feature type="repeat" description="PPR" evidence="2">
    <location>
        <begin position="255"/>
        <end position="289"/>
    </location>
</feature>
<organism evidence="4 5">
    <name type="scientific">Colocasia esculenta</name>
    <name type="common">Wild taro</name>
    <name type="synonym">Arum esculentum</name>
    <dbReference type="NCBI Taxonomy" id="4460"/>
    <lineage>
        <taxon>Eukaryota</taxon>
        <taxon>Viridiplantae</taxon>
        <taxon>Streptophyta</taxon>
        <taxon>Embryophyta</taxon>
        <taxon>Tracheophyta</taxon>
        <taxon>Spermatophyta</taxon>
        <taxon>Magnoliopsida</taxon>
        <taxon>Liliopsida</taxon>
        <taxon>Araceae</taxon>
        <taxon>Aroideae</taxon>
        <taxon>Colocasieae</taxon>
        <taxon>Colocasia</taxon>
    </lineage>
</organism>
<evidence type="ECO:0008006" key="6">
    <source>
        <dbReference type="Google" id="ProtNLM"/>
    </source>
</evidence>
<feature type="repeat" description="PPR" evidence="2">
    <location>
        <begin position="575"/>
        <end position="609"/>
    </location>
</feature>
<name>A0A843TNC4_COLES</name>
<evidence type="ECO:0000256" key="2">
    <source>
        <dbReference type="PROSITE-ProRule" id="PRU00708"/>
    </source>
</evidence>
<feature type="repeat" description="PPR" evidence="2">
    <location>
        <begin position="430"/>
        <end position="464"/>
    </location>
</feature>
<dbReference type="InterPro" id="IPR002885">
    <property type="entry name" value="PPR_rpt"/>
</dbReference>
<gene>
    <name evidence="4" type="ORF">Taro_004022</name>
</gene>
<feature type="repeat" description="PPR" evidence="2">
    <location>
        <begin position="465"/>
        <end position="499"/>
    </location>
</feature>
<reference evidence="4" key="1">
    <citation type="submission" date="2017-07" db="EMBL/GenBank/DDBJ databases">
        <title>Taro Niue Genome Assembly and Annotation.</title>
        <authorList>
            <person name="Atibalentja N."/>
            <person name="Keating K."/>
            <person name="Fields C.J."/>
        </authorList>
    </citation>
    <scope>NUCLEOTIDE SEQUENCE</scope>
    <source>
        <strain evidence="4">Niue_2</strain>
        <tissue evidence="4">Leaf</tissue>
    </source>
</reference>
<dbReference type="SUPFAM" id="SSF81901">
    <property type="entry name" value="HCP-like"/>
    <property type="match status" value="1"/>
</dbReference>